<feature type="region of interest" description="Disordered" evidence="1">
    <location>
        <begin position="1"/>
        <end position="23"/>
    </location>
</feature>
<keyword evidence="4" id="KW-1185">Reference proteome</keyword>
<protein>
    <submittedName>
        <fullName evidence="3">Uncharacterized protein</fullName>
    </submittedName>
</protein>
<name>A0A2S7K5Z7_9PROT</name>
<keyword evidence="2" id="KW-1133">Transmembrane helix</keyword>
<dbReference type="AlphaFoldDB" id="A0A2S7K5Z7"/>
<organism evidence="3 4">
    <name type="scientific">Hyphococcus luteus</name>
    <dbReference type="NCBI Taxonomy" id="2058213"/>
    <lineage>
        <taxon>Bacteria</taxon>
        <taxon>Pseudomonadati</taxon>
        <taxon>Pseudomonadota</taxon>
        <taxon>Alphaproteobacteria</taxon>
        <taxon>Parvularculales</taxon>
        <taxon>Parvularculaceae</taxon>
        <taxon>Hyphococcus</taxon>
    </lineage>
</organism>
<dbReference type="Proteomes" id="UP000239504">
    <property type="component" value="Unassembled WGS sequence"/>
</dbReference>
<evidence type="ECO:0000256" key="1">
    <source>
        <dbReference type="SAM" id="MobiDB-lite"/>
    </source>
</evidence>
<keyword evidence="2" id="KW-0472">Membrane</keyword>
<reference evidence="3 4" key="1">
    <citation type="submission" date="2017-12" db="EMBL/GenBank/DDBJ databases">
        <authorList>
            <person name="Hurst M.R.H."/>
        </authorList>
    </citation>
    <scope>NUCLEOTIDE SEQUENCE [LARGE SCALE GENOMIC DNA]</scope>
    <source>
        <strain evidence="3 4">SY-3-19</strain>
    </source>
</reference>
<evidence type="ECO:0000313" key="3">
    <source>
        <dbReference type="EMBL" id="PQA87909.1"/>
    </source>
</evidence>
<dbReference type="EMBL" id="PJCH01000005">
    <property type="protein sequence ID" value="PQA87909.1"/>
    <property type="molecule type" value="Genomic_DNA"/>
</dbReference>
<proteinExistence type="predicted"/>
<evidence type="ECO:0000313" key="4">
    <source>
        <dbReference type="Proteomes" id="UP000239504"/>
    </source>
</evidence>
<feature type="transmembrane region" description="Helical" evidence="2">
    <location>
        <begin position="46"/>
        <end position="65"/>
    </location>
</feature>
<comment type="caution">
    <text evidence="3">The sequence shown here is derived from an EMBL/GenBank/DDBJ whole genome shotgun (WGS) entry which is preliminary data.</text>
</comment>
<accession>A0A2S7K5Z7</accession>
<keyword evidence="2" id="KW-0812">Transmembrane</keyword>
<gene>
    <name evidence="3" type="ORF">CW354_06065</name>
</gene>
<evidence type="ECO:0000256" key="2">
    <source>
        <dbReference type="SAM" id="Phobius"/>
    </source>
</evidence>
<sequence length="70" mass="7387">MNFTPSVFSAAARSTGPPGSGSTFAALDKTEILRALIQPKRTPRMYALNWVSSVFITMIAGAIAANTSQP</sequence>